<gene>
    <name evidence="2" type="ORF">ACFO1S_19260</name>
</gene>
<comment type="caution">
    <text evidence="2">The sequence shown here is derived from an EMBL/GenBank/DDBJ whole genome shotgun (WGS) entry which is preliminary data.</text>
</comment>
<sequence length="212" mass="23122">MTDNGENKTGKKRSYTLAVLYISIVVLTTLIIMVYSKYILSDQAHTTDKGQRLAERYAYAQVFADRLHDWADTLLVAKTEPERIRAAKLLGEAHLAAGETTGLLIEAVHLETEQSREQASESILPAMNAIVGAESPMVSIGEQEGALTAEQTAFLTNVRDGAEQMNEALARFRPPSGEAGFRQMVTLPEWRAPALAAAEQLQQLAAALAKQP</sequence>
<feature type="transmembrane region" description="Helical" evidence="1">
    <location>
        <begin position="15"/>
        <end position="35"/>
    </location>
</feature>
<keyword evidence="1" id="KW-1133">Transmembrane helix</keyword>
<keyword evidence="1" id="KW-0472">Membrane</keyword>
<protein>
    <submittedName>
        <fullName evidence="2">Uncharacterized protein</fullName>
    </submittedName>
</protein>
<evidence type="ECO:0000313" key="2">
    <source>
        <dbReference type="EMBL" id="MFC4305574.1"/>
    </source>
</evidence>
<keyword evidence="1" id="KW-0812">Transmembrane</keyword>
<reference evidence="3" key="1">
    <citation type="journal article" date="2019" name="Int. J. Syst. Evol. Microbiol.">
        <title>The Global Catalogue of Microorganisms (GCM) 10K type strain sequencing project: providing services to taxonomists for standard genome sequencing and annotation.</title>
        <authorList>
            <consortium name="The Broad Institute Genomics Platform"/>
            <consortium name="The Broad Institute Genome Sequencing Center for Infectious Disease"/>
            <person name="Wu L."/>
            <person name="Ma J."/>
        </authorList>
    </citation>
    <scope>NUCLEOTIDE SEQUENCE [LARGE SCALE GENOMIC DNA]</scope>
    <source>
        <strain evidence="3">CGMCC 4.1641</strain>
    </source>
</reference>
<evidence type="ECO:0000313" key="3">
    <source>
        <dbReference type="Proteomes" id="UP001595755"/>
    </source>
</evidence>
<dbReference type="EMBL" id="JBHSED010000040">
    <property type="protein sequence ID" value="MFC4305574.1"/>
    <property type="molecule type" value="Genomic_DNA"/>
</dbReference>
<accession>A0ABV8SGJ1</accession>
<evidence type="ECO:0000256" key="1">
    <source>
        <dbReference type="SAM" id="Phobius"/>
    </source>
</evidence>
<organism evidence="2 3">
    <name type="scientific">Cohnella boryungensis</name>
    <dbReference type="NCBI Taxonomy" id="768479"/>
    <lineage>
        <taxon>Bacteria</taxon>
        <taxon>Bacillati</taxon>
        <taxon>Bacillota</taxon>
        <taxon>Bacilli</taxon>
        <taxon>Bacillales</taxon>
        <taxon>Paenibacillaceae</taxon>
        <taxon>Cohnella</taxon>
    </lineage>
</organism>
<dbReference type="Proteomes" id="UP001595755">
    <property type="component" value="Unassembled WGS sequence"/>
</dbReference>
<keyword evidence="3" id="KW-1185">Reference proteome</keyword>
<name>A0ABV8SGJ1_9BACL</name>
<proteinExistence type="predicted"/>
<dbReference type="RefSeq" id="WP_204601177.1">
    <property type="nucleotide sequence ID" value="NZ_JBHSED010000040.1"/>
</dbReference>